<name>A0A397VSX7_9GLOM</name>
<dbReference type="Proteomes" id="UP000266673">
    <property type="component" value="Unassembled WGS sequence"/>
</dbReference>
<evidence type="ECO:0000313" key="1">
    <source>
        <dbReference type="EMBL" id="RIB24447.1"/>
    </source>
</evidence>
<dbReference type="AlphaFoldDB" id="A0A397VSX7"/>
<protein>
    <submittedName>
        <fullName evidence="1">Uncharacterized protein</fullName>
    </submittedName>
</protein>
<comment type="caution">
    <text evidence="1">The sequence shown here is derived from an EMBL/GenBank/DDBJ whole genome shotgun (WGS) entry which is preliminary data.</text>
</comment>
<accession>A0A397VSX7</accession>
<proteinExistence type="predicted"/>
<organism evidence="1 2">
    <name type="scientific">Gigaspora rosea</name>
    <dbReference type="NCBI Taxonomy" id="44941"/>
    <lineage>
        <taxon>Eukaryota</taxon>
        <taxon>Fungi</taxon>
        <taxon>Fungi incertae sedis</taxon>
        <taxon>Mucoromycota</taxon>
        <taxon>Glomeromycotina</taxon>
        <taxon>Glomeromycetes</taxon>
        <taxon>Diversisporales</taxon>
        <taxon>Gigasporaceae</taxon>
        <taxon>Gigaspora</taxon>
    </lineage>
</organism>
<dbReference type="EMBL" id="QKWP01000216">
    <property type="protein sequence ID" value="RIB24447.1"/>
    <property type="molecule type" value="Genomic_DNA"/>
</dbReference>
<dbReference type="OrthoDB" id="2480438at2759"/>
<gene>
    <name evidence="1" type="ORF">C2G38_2031867</name>
</gene>
<keyword evidence="2" id="KW-1185">Reference proteome</keyword>
<evidence type="ECO:0000313" key="2">
    <source>
        <dbReference type="Proteomes" id="UP000266673"/>
    </source>
</evidence>
<sequence>MYWYIFGLKKSYQWKVEVMCPITYKEAKDLVLCAEVEGDDESIDEWESSNKLDHTGTKIKQTNIKRKNIPEVEIEDANKILDCYKLSAEMENVSIMNDLD</sequence>
<reference evidence="1 2" key="1">
    <citation type="submission" date="2018-06" db="EMBL/GenBank/DDBJ databases">
        <title>Comparative genomics reveals the genomic features of Rhizophagus irregularis, R. cerebriforme, R. diaphanum and Gigaspora rosea, and their symbiotic lifestyle signature.</title>
        <authorList>
            <person name="Morin E."/>
            <person name="San Clemente H."/>
            <person name="Chen E.C.H."/>
            <person name="De La Providencia I."/>
            <person name="Hainaut M."/>
            <person name="Kuo A."/>
            <person name="Kohler A."/>
            <person name="Murat C."/>
            <person name="Tang N."/>
            <person name="Roy S."/>
            <person name="Loubradou J."/>
            <person name="Henrissat B."/>
            <person name="Grigoriev I.V."/>
            <person name="Corradi N."/>
            <person name="Roux C."/>
            <person name="Martin F.M."/>
        </authorList>
    </citation>
    <scope>NUCLEOTIDE SEQUENCE [LARGE SCALE GENOMIC DNA]</scope>
    <source>
        <strain evidence="1 2">DAOM 194757</strain>
    </source>
</reference>